<dbReference type="PROSITE" id="PS00678">
    <property type="entry name" value="WD_REPEATS_1"/>
    <property type="match status" value="1"/>
</dbReference>
<dbReference type="InterPro" id="IPR019775">
    <property type="entry name" value="WD40_repeat_CS"/>
</dbReference>
<evidence type="ECO:0000313" key="4">
    <source>
        <dbReference type="EMBL" id="KAI1704251.1"/>
    </source>
</evidence>
<name>A0AAD4MUL1_9BILA</name>
<dbReference type="SUPFAM" id="SSF50978">
    <property type="entry name" value="WD40 repeat-like"/>
    <property type="match status" value="1"/>
</dbReference>
<gene>
    <name evidence="4" type="ORF">DdX_14371</name>
</gene>
<dbReference type="InterPro" id="IPR001680">
    <property type="entry name" value="WD40_rpt"/>
</dbReference>
<sequence>MKCHSRLQQYFKEVAEKSEKERTLQWKVSSFVHSAKIRCIEPLSDDSYCIADESKKVSIISSDAVRSNSENKHNVCTELCVLEDSLATTSLAISSGCGLVASCSNEPVVRVIQLSNKTDEGGSTPPRIQKYKFKENVRCAHFCSDDRNGSTALIAGGTLAISLMDCQTKQVFQEIRASNSKSNPIVSLMPVGDGCLLLTGFLDKSLKVWDLRVKSHPIRVIEPLLNALGPVSSTTHLDSCGRILARADSIGQIYFEDFLSGKKISKIKFSDSSKVQSIRFANETATQGLYLSAATEHIQYLCCINSSKILTPELQKVENTKRVRWNRNNADEFVSLSEDRCMNVYRLISSEVENGHNNVEN</sequence>
<evidence type="ECO:0000256" key="1">
    <source>
        <dbReference type="ARBA" id="ARBA00022574"/>
    </source>
</evidence>
<dbReference type="InterPro" id="IPR036322">
    <property type="entry name" value="WD40_repeat_dom_sf"/>
</dbReference>
<dbReference type="PROSITE" id="PS50082">
    <property type="entry name" value="WD_REPEATS_2"/>
    <property type="match status" value="1"/>
</dbReference>
<feature type="repeat" description="WD" evidence="3">
    <location>
        <begin position="178"/>
        <end position="212"/>
    </location>
</feature>
<dbReference type="SMART" id="SM00320">
    <property type="entry name" value="WD40"/>
    <property type="match status" value="2"/>
</dbReference>
<dbReference type="AlphaFoldDB" id="A0AAD4MUL1"/>
<dbReference type="Gene3D" id="2.130.10.10">
    <property type="entry name" value="YVTN repeat-like/Quinoprotein amine dehydrogenase"/>
    <property type="match status" value="1"/>
</dbReference>
<keyword evidence="2" id="KW-0677">Repeat</keyword>
<organism evidence="4 5">
    <name type="scientific">Ditylenchus destructor</name>
    <dbReference type="NCBI Taxonomy" id="166010"/>
    <lineage>
        <taxon>Eukaryota</taxon>
        <taxon>Metazoa</taxon>
        <taxon>Ecdysozoa</taxon>
        <taxon>Nematoda</taxon>
        <taxon>Chromadorea</taxon>
        <taxon>Rhabditida</taxon>
        <taxon>Tylenchina</taxon>
        <taxon>Tylenchomorpha</taxon>
        <taxon>Sphaerularioidea</taxon>
        <taxon>Anguinidae</taxon>
        <taxon>Anguininae</taxon>
        <taxon>Ditylenchus</taxon>
    </lineage>
</organism>
<dbReference type="EMBL" id="JAKKPZ010000070">
    <property type="protein sequence ID" value="KAI1704251.1"/>
    <property type="molecule type" value="Genomic_DNA"/>
</dbReference>
<evidence type="ECO:0000313" key="5">
    <source>
        <dbReference type="Proteomes" id="UP001201812"/>
    </source>
</evidence>
<dbReference type="InterPro" id="IPR040067">
    <property type="entry name" value="WDR47"/>
</dbReference>
<protein>
    <submittedName>
        <fullName evidence="4">WD repeat-containing protein 47</fullName>
    </submittedName>
</protein>
<dbReference type="Proteomes" id="UP001201812">
    <property type="component" value="Unassembled WGS sequence"/>
</dbReference>
<dbReference type="InterPro" id="IPR015943">
    <property type="entry name" value="WD40/YVTN_repeat-like_dom_sf"/>
</dbReference>
<dbReference type="PANTHER" id="PTHR19863:SF11">
    <property type="entry name" value="WD REPEAT-CONTAINING PROTEIN 47-LIKE PROTEIN"/>
    <property type="match status" value="1"/>
</dbReference>
<comment type="caution">
    <text evidence="4">The sequence shown here is derived from an EMBL/GenBank/DDBJ whole genome shotgun (WGS) entry which is preliminary data.</text>
</comment>
<evidence type="ECO:0000256" key="3">
    <source>
        <dbReference type="PROSITE-ProRule" id="PRU00221"/>
    </source>
</evidence>
<accession>A0AAD4MUL1</accession>
<dbReference type="PANTHER" id="PTHR19863">
    <property type="entry name" value="NEMITIN (NEURONAL ENRICHED MAP INTERACTING PROTEIN) HOMOLOG"/>
    <property type="match status" value="1"/>
</dbReference>
<keyword evidence="1 3" id="KW-0853">WD repeat</keyword>
<proteinExistence type="predicted"/>
<reference evidence="4" key="1">
    <citation type="submission" date="2022-01" db="EMBL/GenBank/DDBJ databases">
        <title>Genome Sequence Resource for Two Populations of Ditylenchus destructor, the Migratory Endoparasitic Phytonematode.</title>
        <authorList>
            <person name="Zhang H."/>
            <person name="Lin R."/>
            <person name="Xie B."/>
        </authorList>
    </citation>
    <scope>NUCLEOTIDE SEQUENCE</scope>
    <source>
        <strain evidence="4">BazhouSP</strain>
    </source>
</reference>
<keyword evidence="5" id="KW-1185">Reference proteome</keyword>
<evidence type="ECO:0000256" key="2">
    <source>
        <dbReference type="ARBA" id="ARBA00022737"/>
    </source>
</evidence>